<reference evidence="1 2" key="1">
    <citation type="journal article" date="2022" name="Int. J. Syst. Evol. Microbiol.">
        <title>Noviherbaspirillum aridicola sp. nov., isolated from an arid soil in Pakistan.</title>
        <authorList>
            <person name="Khan I.U."/>
            <person name="Saqib M."/>
            <person name="Amin A."/>
            <person name="Hussain F."/>
            <person name="Li L."/>
            <person name="Liu Y.H."/>
            <person name="Fang B.Z."/>
            <person name="Ahmed I."/>
            <person name="Li W.J."/>
        </authorList>
    </citation>
    <scope>NUCLEOTIDE SEQUENCE [LARGE SCALE GENOMIC DNA]</scope>
    <source>
        <strain evidence="1 2">NCCP-691</strain>
    </source>
</reference>
<evidence type="ECO:0000313" key="1">
    <source>
        <dbReference type="EMBL" id="GIZ51081.1"/>
    </source>
</evidence>
<keyword evidence="2" id="KW-1185">Reference proteome</keyword>
<proteinExistence type="predicted"/>
<organism evidence="1 2">
    <name type="scientific">Noviherbaspirillum aridicola</name>
    <dbReference type="NCBI Taxonomy" id="2849687"/>
    <lineage>
        <taxon>Bacteria</taxon>
        <taxon>Pseudomonadati</taxon>
        <taxon>Pseudomonadota</taxon>
        <taxon>Betaproteobacteria</taxon>
        <taxon>Burkholderiales</taxon>
        <taxon>Oxalobacteraceae</taxon>
        <taxon>Noviherbaspirillum</taxon>
    </lineage>
</organism>
<dbReference type="RefSeq" id="WP_220807257.1">
    <property type="nucleotide sequence ID" value="NZ_BPMK01000004.1"/>
</dbReference>
<name>A0ABQ4Q211_9BURK</name>
<dbReference type="EMBL" id="BPMK01000004">
    <property type="protein sequence ID" value="GIZ51081.1"/>
    <property type="molecule type" value="Genomic_DNA"/>
</dbReference>
<gene>
    <name evidence="1" type="ORF">NCCP691_10950</name>
</gene>
<sequence>MKRIERDGKFYRLRRGKLVEIPAEWVGEVTSRQSIRSRPSKQIGKVAREVKYDYNHNVKDREIEIADEFAAQDLRDMHRKRF</sequence>
<dbReference type="Proteomes" id="UP000887222">
    <property type="component" value="Unassembled WGS sequence"/>
</dbReference>
<protein>
    <submittedName>
        <fullName evidence="1">Uncharacterized protein</fullName>
    </submittedName>
</protein>
<accession>A0ABQ4Q211</accession>
<comment type="caution">
    <text evidence="1">The sequence shown here is derived from an EMBL/GenBank/DDBJ whole genome shotgun (WGS) entry which is preliminary data.</text>
</comment>
<evidence type="ECO:0000313" key="2">
    <source>
        <dbReference type="Proteomes" id="UP000887222"/>
    </source>
</evidence>